<dbReference type="SMART" id="SM00320">
    <property type="entry name" value="WD40"/>
    <property type="match status" value="4"/>
</dbReference>
<dbReference type="Proteomes" id="UP000825729">
    <property type="component" value="Unassembled WGS sequence"/>
</dbReference>
<keyword evidence="1" id="KW-0853">WD repeat</keyword>
<evidence type="ECO:0000313" key="4">
    <source>
        <dbReference type="EMBL" id="KAG9450678.1"/>
    </source>
</evidence>
<comment type="caution">
    <text evidence="4">The sequence shown here is derived from an EMBL/GenBank/DDBJ whole genome shotgun (WGS) entry which is preliminary data.</text>
</comment>
<proteinExistence type="predicted"/>
<evidence type="ECO:0000313" key="5">
    <source>
        <dbReference type="Proteomes" id="UP000825729"/>
    </source>
</evidence>
<reference evidence="4 5" key="1">
    <citation type="submission" date="2021-07" db="EMBL/GenBank/DDBJ databases">
        <title>The Aristolochia fimbriata genome: insights into angiosperm evolution, floral development and chemical biosynthesis.</title>
        <authorList>
            <person name="Jiao Y."/>
        </authorList>
    </citation>
    <scope>NUCLEOTIDE SEQUENCE [LARGE SCALE GENOMIC DNA]</scope>
    <source>
        <strain evidence="4">IBCAS-2021</strain>
        <tissue evidence="4">Leaf</tissue>
    </source>
</reference>
<dbReference type="AlphaFoldDB" id="A0AAV7ETS5"/>
<gene>
    <name evidence="4" type="ORF">H6P81_010643</name>
</gene>
<dbReference type="InterPro" id="IPR001680">
    <property type="entry name" value="WD40_rpt"/>
</dbReference>
<evidence type="ECO:0000256" key="3">
    <source>
        <dbReference type="SAM" id="MobiDB-lite"/>
    </source>
</evidence>
<evidence type="ECO:0000256" key="1">
    <source>
        <dbReference type="ARBA" id="ARBA00022574"/>
    </source>
</evidence>
<organism evidence="4 5">
    <name type="scientific">Aristolochia fimbriata</name>
    <name type="common">White veined hardy Dutchman's pipe vine</name>
    <dbReference type="NCBI Taxonomy" id="158543"/>
    <lineage>
        <taxon>Eukaryota</taxon>
        <taxon>Viridiplantae</taxon>
        <taxon>Streptophyta</taxon>
        <taxon>Embryophyta</taxon>
        <taxon>Tracheophyta</taxon>
        <taxon>Spermatophyta</taxon>
        <taxon>Magnoliopsida</taxon>
        <taxon>Magnoliidae</taxon>
        <taxon>Piperales</taxon>
        <taxon>Aristolochiaceae</taxon>
        <taxon>Aristolochia</taxon>
    </lineage>
</organism>
<dbReference type="Gene3D" id="2.130.10.10">
    <property type="entry name" value="YVTN repeat-like/Quinoprotein amine dehydrogenase"/>
    <property type="match status" value="1"/>
</dbReference>
<keyword evidence="5" id="KW-1185">Reference proteome</keyword>
<dbReference type="InterPro" id="IPR015943">
    <property type="entry name" value="WD40/YVTN_repeat-like_dom_sf"/>
</dbReference>
<dbReference type="InterPro" id="IPR051179">
    <property type="entry name" value="WD_repeat_multifunction"/>
</dbReference>
<name>A0AAV7ETS5_ARIFI</name>
<dbReference type="PANTHER" id="PTHR19857">
    <property type="entry name" value="MITOCHONDRIAL DIVISION PROTEIN 1-RELATED"/>
    <property type="match status" value="1"/>
</dbReference>
<dbReference type="EMBL" id="JAINDJ010000004">
    <property type="protein sequence ID" value="KAG9450678.1"/>
    <property type="molecule type" value="Genomic_DNA"/>
</dbReference>
<keyword evidence="2" id="KW-0677">Repeat</keyword>
<feature type="region of interest" description="Disordered" evidence="3">
    <location>
        <begin position="1"/>
        <end position="22"/>
    </location>
</feature>
<dbReference type="SUPFAM" id="SSF50978">
    <property type="entry name" value="WD40 repeat-like"/>
    <property type="match status" value="1"/>
</dbReference>
<dbReference type="PANTHER" id="PTHR19857:SF21">
    <property type="entry name" value="ANAPHASE-PROMOTING COMPLEX SUBUNIT 4 WD40 DOMAIN-CONTAINING PROTEIN"/>
    <property type="match status" value="1"/>
</dbReference>
<accession>A0AAV7ETS5</accession>
<protein>
    <submittedName>
        <fullName evidence="4">Uncharacterized protein</fullName>
    </submittedName>
</protein>
<feature type="compositionally biased region" description="Basic and acidic residues" evidence="3">
    <location>
        <begin position="13"/>
        <end position="22"/>
    </location>
</feature>
<sequence>MERYVVPRASSSTDKRKSLERRPQWKRNLAELNGRISSKHRHEYSSLLVESYDEVGAFLQCNNVNEQSCPIHSTHLVNHSSQNHHIPLTREGISGLEFDKKGIYLATVSKAGCLTVHDFETISCLTNGLLSNEAKQVLHISTNRQLDVVRWNTTNQDEVACASLRRNEVLIFDIGYVSSDPVEVLKMKLSTAHGSEVCNGISDVSFTSDDNARLFASGLNGVIYAWDRRLSHYPYLQLTSNSHSSLNSIQLNMENWIIFGANKQGIIYAWDLRGGRTSVAFQSHKEVYNPPMIAMKLSSMLETITSLKEQSNIVPKEIHSIHLDPSCPYQLAFHLDDGWSGVLNTHSSQVTHVHCPPPAWLDGENCSTGYTHIRKPAWIPTYSIYAVGSSSSNGIHLLDFYPHKSSACHVDFNEGVESTTNQMTQNTFIPLSGSVTACAAHPLNGTIVAGTKQTSLLVISQRRQFCFNYLKSSAAAEQELSGPLM</sequence>
<evidence type="ECO:0000256" key="2">
    <source>
        <dbReference type="ARBA" id="ARBA00022737"/>
    </source>
</evidence>
<dbReference type="InterPro" id="IPR036322">
    <property type="entry name" value="WD40_repeat_dom_sf"/>
</dbReference>